<keyword evidence="3" id="KW-1185">Reference proteome</keyword>
<protein>
    <submittedName>
        <fullName evidence="2">RNA-directed DNA polymerase (Reverse transcriptase), Ribonuclease H</fullName>
    </submittedName>
</protein>
<dbReference type="GO" id="GO:0003964">
    <property type="term" value="F:RNA-directed DNA polymerase activity"/>
    <property type="evidence" value="ECO:0007669"/>
    <property type="project" value="UniProtKB-KW"/>
</dbReference>
<dbReference type="Proteomes" id="UP000325315">
    <property type="component" value="Unassembled WGS sequence"/>
</dbReference>
<dbReference type="AlphaFoldDB" id="A0A5B6VHV9"/>
<keyword evidence="2" id="KW-0695">RNA-directed DNA polymerase</keyword>
<evidence type="ECO:0000313" key="3">
    <source>
        <dbReference type="Proteomes" id="UP000325315"/>
    </source>
</evidence>
<reference evidence="3" key="1">
    <citation type="journal article" date="2019" name="Plant Biotechnol. J.">
        <title>Genome sequencing of the Australian wild diploid species Gossypium australe highlights disease resistance and delayed gland morphogenesis.</title>
        <authorList>
            <person name="Cai Y."/>
            <person name="Cai X."/>
            <person name="Wang Q."/>
            <person name="Wang P."/>
            <person name="Zhang Y."/>
            <person name="Cai C."/>
            <person name="Xu Y."/>
            <person name="Wang K."/>
            <person name="Zhou Z."/>
            <person name="Wang C."/>
            <person name="Geng S."/>
            <person name="Li B."/>
            <person name="Dong Q."/>
            <person name="Hou Y."/>
            <person name="Wang H."/>
            <person name="Ai P."/>
            <person name="Liu Z."/>
            <person name="Yi F."/>
            <person name="Sun M."/>
            <person name="An G."/>
            <person name="Cheng J."/>
            <person name="Zhang Y."/>
            <person name="Shi Q."/>
            <person name="Xie Y."/>
            <person name="Shi X."/>
            <person name="Chang Y."/>
            <person name="Huang F."/>
            <person name="Chen Y."/>
            <person name="Hong S."/>
            <person name="Mi L."/>
            <person name="Sun Q."/>
            <person name="Zhang L."/>
            <person name="Zhou B."/>
            <person name="Peng R."/>
            <person name="Zhang X."/>
            <person name="Liu F."/>
        </authorList>
    </citation>
    <scope>NUCLEOTIDE SEQUENCE [LARGE SCALE GENOMIC DNA]</scope>
    <source>
        <strain evidence="3">cv. PA1801</strain>
    </source>
</reference>
<feature type="region of interest" description="Disordered" evidence="1">
    <location>
        <begin position="31"/>
        <end position="74"/>
    </location>
</feature>
<feature type="compositionally biased region" description="Basic and acidic residues" evidence="1">
    <location>
        <begin position="37"/>
        <end position="62"/>
    </location>
</feature>
<sequence>MPNWKGPYVVKKAFSERALILAEMDGKNLPNTINSNSRKEAKVKTRKGRLETKGVLNRKPEKGVSNCNKRGGMQ</sequence>
<evidence type="ECO:0000256" key="1">
    <source>
        <dbReference type="SAM" id="MobiDB-lite"/>
    </source>
</evidence>
<accession>A0A5B6VHV9</accession>
<dbReference type="OrthoDB" id="999076at2759"/>
<name>A0A5B6VHV9_9ROSI</name>
<evidence type="ECO:0000313" key="2">
    <source>
        <dbReference type="EMBL" id="KAA3468859.1"/>
    </source>
</evidence>
<dbReference type="EMBL" id="SMMG02000006">
    <property type="protein sequence ID" value="KAA3468859.1"/>
    <property type="molecule type" value="Genomic_DNA"/>
</dbReference>
<organism evidence="2 3">
    <name type="scientific">Gossypium australe</name>
    <dbReference type="NCBI Taxonomy" id="47621"/>
    <lineage>
        <taxon>Eukaryota</taxon>
        <taxon>Viridiplantae</taxon>
        <taxon>Streptophyta</taxon>
        <taxon>Embryophyta</taxon>
        <taxon>Tracheophyta</taxon>
        <taxon>Spermatophyta</taxon>
        <taxon>Magnoliopsida</taxon>
        <taxon>eudicotyledons</taxon>
        <taxon>Gunneridae</taxon>
        <taxon>Pentapetalae</taxon>
        <taxon>rosids</taxon>
        <taxon>malvids</taxon>
        <taxon>Malvales</taxon>
        <taxon>Malvaceae</taxon>
        <taxon>Malvoideae</taxon>
        <taxon>Gossypium</taxon>
    </lineage>
</organism>
<gene>
    <name evidence="2" type="ORF">EPI10_014706</name>
</gene>
<keyword evidence="2" id="KW-0808">Transferase</keyword>
<proteinExistence type="predicted"/>
<keyword evidence="2" id="KW-0548">Nucleotidyltransferase</keyword>
<comment type="caution">
    <text evidence="2">The sequence shown here is derived from an EMBL/GenBank/DDBJ whole genome shotgun (WGS) entry which is preliminary data.</text>
</comment>